<dbReference type="Pfam" id="PF13480">
    <property type="entry name" value="Acetyltransf_6"/>
    <property type="match status" value="1"/>
</dbReference>
<dbReference type="Gene3D" id="3.40.630.30">
    <property type="match status" value="1"/>
</dbReference>
<accession>A0A1I2AJ81</accession>
<evidence type="ECO:0000313" key="3">
    <source>
        <dbReference type="Proteomes" id="UP000198977"/>
    </source>
</evidence>
<keyword evidence="3" id="KW-1185">Reference proteome</keyword>
<dbReference type="InterPro" id="IPR038740">
    <property type="entry name" value="BioF2-like_GNAT_dom"/>
</dbReference>
<dbReference type="OrthoDB" id="9808976at2"/>
<gene>
    <name evidence="2" type="ORF">SAMN04488523_107102</name>
</gene>
<dbReference type="EMBL" id="FOMW01000007">
    <property type="protein sequence ID" value="SFE43956.1"/>
    <property type="molecule type" value="Genomic_DNA"/>
</dbReference>
<organism evidence="2 3">
    <name type="scientific">Sulfitobacter brevis</name>
    <dbReference type="NCBI Taxonomy" id="74348"/>
    <lineage>
        <taxon>Bacteria</taxon>
        <taxon>Pseudomonadati</taxon>
        <taxon>Pseudomonadota</taxon>
        <taxon>Alphaproteobacteria</taxon>
        <taxon>Rhodobacterales</taxon>
        <taxon>Roseobacteraceae</taxon>
        <taxon>Sulfitobacter</taxon>
    </lineage>
</organism>
<evidence type="ECO:0000313" key="2">
    <source>
        <dbReference type="EMBL" id="SFE43956.1"/>
    </source>
</evidence>
<sequence>MLQQAITRQADSDFVVEVINDHAGFSALQTAWQNLEQRDPEATFFLSWAWMAEAFRDTLHQWSVIVVRSAAAPEHLVCVLPLKARVHWSTTRRAFQTELQAGGRLLWSEYTGFLCDPAVEEAGLIAAANQLAQMPWVRLSLRYIAQTRRCRIFTDALAARGVSIKFKDHMINRGETNNLLCPQVALPQDFDTFMKTSISRNKRQQYNRFKRQFLDSGDYNIGISDAGTLDADLDALLGLWKAKWRAEKGSTKAASVAETYRGVLTAAHRVGALMLPVIRRGDRPLGALGHIVDHDRKSVHFIIVGRDELADEPFVGTALHFFSIDWAVKNGMGLYDFGHGNEPYKYGYGTQDREVLYFEARRTAPAQENLLDPQCTGMVLRRIEAFIAAGETDFAARGCAQLRGLF</sequence>
<proteinExistence type="predicted"/>
<dbReference type="STRING" id="74348.SAMN04488523_107102"/>
<dbReference type="RefSeq" id="WP_093923942.1">
    <property type="nucleotide sequence ID" value="NZ_FOMW01000007.1"/>
</dbReference>
<dbReference type="Proteomes" id="UP000198977">
    <property type="component" value="Unassembled WGS sequence"/>
</dbReference>
<evidence type="ECO:0000259" key="1">
    <source>
        <dbReference type="Pfam" id="PF13480"/>
    </source>
</evidence>
<feature type="domain" description="BioF2-like acetyltransferase" evidence="1">
    <location>
        <begin position="200"/>
        <end position="345"/>
    </location>
</feature>
<keyword evidence="2" id="KW-0808">Transferase</keyword>
<dbReference type="InterPro" id="IPR016181">
    <property type="entry name" value="Acyl_CoA_acyltransferase"/>
</dbReference>
<protein>
    <submittedName>
        <fullName evidence="2">Acetyltransferase involved in cellulose biosynthesis, CelD/BcsL family</fullName>
    </submittedName>
</protein>
<dbReference type="GO" id="GO:0016740">
    <property type="term" value="F:transferase activity"/>
    <property type="evidence" value="ECO:0007669"/>
    <property type="project" value="UniProtKB-KW"/>
</dbReference>
<reference evidence="2 3" key="1">
    <citation type="submission" date="2016-10" db="EMBL/GenBank/DDBJ databases">
        <authorList>
            <person name="de Groot N.N."/>
        </authorList>
    </citation>
    <scope>NUCLEOTIDE SEQUENCE [LARGE SCALE GENOMIC DNA]</scope>
    <source>
        <strain evidence="2 3">DSM 11443</strain>
    </source>
</reference>
<dbReference type="AlphaFoldDB" id="A0A1I2AJ81"/>
<name>A0A1I2AJ81_9RHOB</name>
<dbReference type="SUPFAM" id="SSF55729">
    <property type="entry name" value="Acyl-CoA N-acyltransferases (Nat)"/>
    <property type="match status" value="1"/>
</dbReference>